<dbReference type="AlphaFoldDB" id="A0A8J7UI71"/>
<sequence length="135" mass="14439">MVGRTSFGFLGRFGRSADLRAFDEGLRRCDVHPAQVPEGAKLAAVRLVQQFSPDATALPDAAYREAASLLAFCIQGEARLGEILGPEEAALLSHRLQAATDSEGRLDAALVLLALHAGLVSPDVRAEFSLRIVQE</sequence>
<dbReference type="EMBL" id="JAGIYY010000001">
    <property type="protein sequence ID" value="MBP0437369.1"/>
    <property type="molecule type" value="Genomic_DNA"/>
</dbReference>
<organism evidence="1 2">
    <name type="scientific">Tianweitania sediminis</name>
    <dbReference type="NCBI Taxonomy" id="1502156"/>
    <lineage>
        <taxon>Bacteria</taxon>
        <taxon>Pseudomonadati</taxon>
        <taxon>Pseudomonadota</taxon>
        <taxon>Alphaproteobacteria</taxon>
        <taxon>Hyphomicrobiales</taxon>
        <taxon>Phyllobacteriaceae</taxon>
        <taxon>Tianweitania</taxon>
    </lineage>
</organism>
<protein>
    <submittedName>
        <fullName evidence="1">Uncharacterized protein</fullName>
    </submittedName>
</protein>
<keyword evidence="2" id="KW-1185">Reference proteome</keyword>
<proteinExistence type="predicted"/>
<name>A0A8J7UI71_9HYPH</name>
<evidence type="ECO:0000313" key="2">
    <source>
        <dbReference type="Proteomes" id="UP000666240"/>
    </source>
</evidence>
<accession>A0A8J7UI71</accession>
<gene>
    <name evidence="1" type="ORF">J5Y06_01730</name>
</gene>
<evidence type="ECO:0000313" key="1">
    <source>
        <dbReference type="EMBL" id="MBP0437369.1"/>
    </source>
</evidence>
<comment type="caution">
    <text evidence="1">The sequence shown here is derived from an EMBL/GenBank/DDBJ whole genome shotgun (WGS) entry which is preliminary data.</text>
</comment>
<dbReference type="RefSeq" id="WP_209333385.1">
    <property type="nucleotide sequence ID" value="NZ_JAGIYY010000001.1"/>
</dbReference>
<dbReference type="Proteomes" id="UP000666240">
    <property type="component" value="Unassembled WGS sequence"/>
</dbReference>
<reference evidence="1" key="1">
    <citation type="submission" date="2021-03" db="EMBL/GenBank/DDBJ databases">
        <title>Genome sequencing and assembly of Tianweitania sediminis.</title>
        <authorList>
            <person name="Chhetri G."/>
        </authorList>
    </citation>
    <scope>NUCLEOTIDE SEQUENCE</scope>
    <source>
        <strain evidence="1">Z8</strain>
    </source>
</reference>